<feature type="non-terminal residue" evidence="2">
    <location>
        <position position="1"/>
    </location>
</feature>
<organism evidence="2 3">
    <name type="scientific">Saguinus oedipus</name>
    <name type="common">Cotton-top tamarin</name>
    <name type="synonym">Oedipomidas oedipus</name>
    <dbReference type="NCBI Taxonomy" id="9490"/>
    <lineage>
        <taxon>Eukaryota</taxon>
        <taxon>Metazoa</taxon>
        <taxon>Chordata</taxon>
        <taxon>Craniata</taxon>
        <taxon>Vertebrata</taxon>
        <taxon>Euteleostomi</taxon>
        <taxon>Mammalia</taxon>
        <taxon>Eutheria</taxon>
        <taxon>Euarchontoglires</taxon>
        <taxon>Primates</taxon>
        <taxon>Haplorrhini</taxon>
        <taxon>Platyrrhini</taxon>
        <taxon>Cebidae</taxon>
        <taxon>Callitrichinae</taxon>
        <taxon>Saguinus</taxon>
    </lineage>
</organism>
<proteinExistence type="predicted"/>
<evidence type="ECO:0008006" key="4">
    <source>
        <dbReference type="Google" id="ProtNLM"/>
    </source>
</evidence>
<sequence length="109" mass="11606">NLVETGKGSRDPRDATGRRGHGPWRQRSGPAVHTEQSSGDGVPGPSASHRPAQDRRRRGLSGAVRPSPTRWGGGGRPLVFRPCAAPRDRGGLAGPSRRAPFRSFPGRPD</sequence>
<gene>
    <name evidence="2" type="ORF">P7K49_036172</name>
</gene>
<reference evidence="2 3" key="1">
    <citation type="submission" date="2023-05" db="EMBL/GenBank/DDBJ databases">
        <title>B98-5 Cell Line De Novo Hybrid Assembly: An Optical Mapping Approach.</title>
        <authorList>
            <person name="Kananen K."/>
            <person name="Auerbach J.A."/>
            <person name="Kautto E."/>
            <person name="Blachly J.S."/>
        </authorList>
    </citation>
    <scope>NUCLEOTIDE SEQUENCE [LARGE SCALE GENOMIC DNA]</scope>
    <source>
        <strain evidence="2">B95-8</strain>
        <tissue evidence="2">Cell line</tissue>
    </source>
</reference>
<name>A0ABQ9TPN7_SAGOE</name>
<evidence type="ECO:0000256" key="1">
    <source>
        <dbReference type="SAM" id="MobiDB-lite"/>
    </source>
</evidence>
<accession>A0ABQ9TPN7</accession>
<dbReference type="EMBL" id="JASSZA010000020">
    <property type="protein sequence ID" value="KAK2086747.1"/>
    <property type="molecule type" value="Genomic_DNA"/>
</dbReference>
<comment type="caution">
    <text evidence="2">The sequence shown here is derived from an EMBL/GenBank/DDBJ whole genome shotgun (WGS) entry which is preliminary data.</text>
</comment>
<feature type="non-terminal residue" evidence="2">
    <location>
        <position position="109"/>
    </location>
</feature>
<protein>
    <recommendedName>
        <fullName evidence="4">Cytochrome cd1 nitrite reductase</fullName>
    </recommendedName>
</protein>
<feature type="region of interest" description="Disordered" evidence="1">
    <location>
        <begin position="1"/>
        <end position="109"/>
    </location>
</feature>
<evidence type="ECO:0000313" key="2">
    <source>
        <dbReference type="EMBL" id="KAK2086747.1"/>
    </source>
</evidence>
<keyword evidence="3" id="KW-1185">Reference proteome</keyword>
<evidence type="ECO:0000313" key="3">
    <source>
        <dbReference type="Proteomes" id="UP001266305"/>
    </source>
</evidence>
<feature type="compositionally biased region" description="Basic and acidic residues" evidence="1">
    <location>
        <begin position="7"/>
        <end position="17"/>
    </location>
</feature>
<dbReference type="Proteomes" id="UP001266305">
    <property type="component" value="Unassembled WGS sequence"/>
</dbReference>